<protein>
    <submittedName>
        <fullName evidence="1">Uncharacterized protein</fullName>
    </submittedName>
</protein>
<evidence type="ECO:0000313" key="1">
    <source>
        <dbReference type="EMBL" id="VFS48750.1"/>
    </source>
</evidence>
<reference evidence="1 2" key="1">
    <citation type="submission" date="2019-03" db="EMBL/GenBank/DDBJ databases">
        <authorList>
            <consortium name="Pathogen Informatics"/>
        </authorList>
    </citation>
    <scope>NUCLEOTIDE SEQUENCE [LARGE SCALE GENOMIC DNA]</scope>
    <source>
        <strain evidence="1 2">NCTC12282</strain>
    </source>
</reference>
<organism evidence="1 2">
    <name type="scientific">Budvicia aquatica</name>
    <dbReference type="NCBI Taxonomy" id="82979"/>
    <lineage>
        <taxon>Bacteria</taxon>
        <taxon>Pseudomonadati</taxon>
        <taxon>Pseudomonadota</taxon>
        <taxon>Gammaproteobacteria</taxon>
        <taxon>Enterobacterales</taxon>
        <taxon>Budviciaceae</taxon>
        <taxon>Budvicia</taxon>
    </lineage>
</organism>
<proteinExistence type="predicted"/>
<accession>A0A484ZJU1</accession>
<dbReference type="Proteomes" id="UP000373449">
    <property type="component" value="Unassembled WGS sequence"/>
</dbReference>
<evidence type="ECO:0000313" key="2">
    <source>
        <dbReference type="Proteomes" id="UP000373449"/>
    </source>
</evidence>
<dbReference type="AlphaFoldDB" id="A0A484ZJU1"/>
<sequence>MAVSGEIDSLGQALWMMQKLVDEVKILIE</sequence>
<name>A0A484ZJU1_9GAMM</name>
<dbReference type="EMBL" id="CAADJA010000002">
    <property type="protein sequence ID" value="VFS48750.1"/>
    <property type="molecule type" value="Genomic_DNA"/>
</dbReference>
<gene>
    <name evidence="1" type="ORF">NCTC12282_03357</name>
</gene>